<dbReference type="InterPro" id="IPR023214">
    <property type="entry name" value="HAD_sf"/>
</dbReference>
<organism evidence="1 2">
    <name type="scientific">Yinghuangia aomiensis</name>
    <dbReference type="NCBI Taxonomy" id="676205"/>
    <lineage>
        <taxon>Bacteria</taxon>
        <taxon>Bacillati</taxon>
        <taxon>Actinomycetota</taxon>
        <taxon>Actinomycetes</taxon>
        <taxon>Kitasatosporales</taxon>
        <taxon>Streptomycetaceae</taxon>
        <taxon>Yinghuangia</taxon>
    </lineage>
</organism>
<dbReference type="InterPro" id="IPR036412">
    <property type="entry name" value="HAD-like_sf"/>
</dbReference>
<proteinExistence type="predicted"/>
<dbReference type="SFLD" id="SFLDS00003">
    <property type="entry name" value="Haloacid_Dehalogenase"/>
    <property type="match status" value="1"/>
</dbReference>
<dbReference type="PANTHER" id="PTHR18901">
    <property type="entry name" value="2-DEOXYGLUCOSE-6-PHOSPHATE PHOSPHATASE 2"/>
    <property type="match status" value="1"/>
</dbReference>
<evidence type="ECO:0000313" key="1">
    <source>
        <dbReference type="EMBL" id="GAA4977202.1"/>
    </source>
</evidence>
<dbReference type="InterPro" id="IPR041492">
    <property type="entry name" value="HAD_2"/>
</dbReference>
<protein>
    <submittedName>
        <fullName evidence="1">HAD family phosphatase</fullName>
    </submittedName>
</protein>
<dbReference type="CDD" id="cd07505">
    <property type="entry name" value="HAD_BPGM-like"/>
    <property type="match status" value="1"/>
</dbReference>
<dbReference type="Proteomes" id="UP001500466">
    <property type="component" value="Unassembled WGS sequence"/>
</dbReference>
<dbReference type="PANTHER" id="PTHR18901:SF38">
    <property type="entry name" value="PSEUDOURIDINE-5'-PHOSPHATASE"/>
    <property type="match status" value="1"/>
</dbReference>
<gene>
    <name evidence="1" type="ORF">GCM10023205_50780</name>
</gene>
<dbReference type="NCBIfam" id="TIGR01509">
    <property type="entry name" value="HAD-SF-IA-v3"/>
    <property type="match status" value="1"/>
</dbReference>
<dbReference type="Gene3D" id="3.40.50.1000">
    <property type="entry name" value="HAD superfamily/HAD-like"/>
    <property type="match status" value="1"/>
</dbReference>
<keyword evidence="2" id="KW-1185">Reference proteome</keyword>
<sequence>MPMTALDIDAYPGGDVHAVLCDMDGTLVDTERSWFATEVSVMADFGYDLGAEHAVRLLGSPMEPAVAYLLDVSGIDVAPGELERRINARMVDILRLGVDLRPGAKRLLGELGAAGVPLALVTASYRAIVDAVLPSLGAHHFHLTVSGDEVVNSKPHPEPYLTAAAGLGVDPARCVVLEDSPTGVASGEAAGCIVVAVPSMNHITPGPRRTIVPSLEGVDLPMLDLLARRRAGGAEAPAGVTG</sequence>
<accession>A0ABP9HS86</accession>
<dbReference type="InterPro" id="IPR006439">
    <property type="entry name" value="HAD-SF_hydro_IA"/>
</dbReference>
<dbReference type="PRINTS" id="PR00413">
    <property type="entry name" value="HADHALOGNASE"/>
</dbReference>
<comment type="caution">
    <text evidence="1">The sequence shown here is derived from an EMBL/GenBank/DDBJ whole genome shotgun (WGS) entry which is preliminary data.</text>
</comment>
<dbReference type="Gene3D" id="1.10.150.240">
    <property type="entry name" value="Putative phosphatase, domain 2"/>
    <property type="match status" value="1"/>
</dbReference>
<dbReference type="Pfam" id="PF13419">
    <property type="entry name" value="HAD_2"/>
    <property type="match status" value="1"/>
</dbReference>
<dbReference type="EMBL" id="BAABHS010000018">
    <property type="protein sequence ID" value="GAA4977202.1"/>
    <property type="molecule type" value="Genomic_DNA"/>
</dbReference>
<reference evidence="2" key="1">
    <citation type="journal article" date="2019" name="Int. J. Syst. Evol. Microbiol.">
        <title>The Global Catalogue of Microorganisms (GCM) 10K type strain sequencing project: providing services to taxonomists for standard genome sequencing and annotation.</title>
        <authorList>
            <consortium name="The Broad Institute Genomics Platform"/>
            <consortium name="The Broad Institute Genome Sequencing Center for Infectious Disease"/>
            <person name="Wu L."/>
            <person name="Ma J."/>
        </authorList>
    </citation>
    <scope>NUCLEOTIDE SEQUENCE [LARGE SCALE GENOMIC DNA]</scope>
    <source>
        <strain evidence="2">JCM 17986</strain>
    </source>
</reference>
<dbReference type="SFLD" id="SFLDG01129">
    <property type="entry name" value="C1.5:_HAD__Beta-PGM__Phosphata"/>
    <property type="match status" value="1"/>
</dbReference>
<name>A0ABP9HS86_9ACTN</name>
<evidence type="ECO:0000313" key="2">
    <source>
        <dbReference type="Proteomes" id="UP001500466"/>
    </source>
</evidence>
<dbReference type="InterPro" id="IPR023198">
    <property type="entry name" value="PGP-like_dom2"/>
</dbReference>
<dbReference type="SUPFAM" id="SSF56784">
    <property type="entry name" value="HAD-like"/>
    <property type="match status" value="1"/>
</dbReference>